<accession>A0A1G2PE95</accession>
<proteinExistence type="predicted"/>
<keyword evidence="1" id="KW-1133">Transmembrane helix</keyword>
<gene>
    <name evidence="3" type="ORF">A2828_02005</name>
</gene>
<name>A0A1G2PE95_9BACT</name>
<keyword evidence="1" id="KW-0812">Transmembrane</keyword>
<feature type="transmembrane region" description="Helical" evidence="1">
    <location>
        <begin position="54"/>
        <end position="82"/>
    </location>
</feature>
<dbReference type="EMBL" id="MHSR01000013">
    <property type="protein sequence ID" value="OHA46656.1"/>
    <property type="molecule type" value="Genomic_DNA"/>
</dbReference>
<organism evidence="3 4">
    <name type="scientific">Candidatus Terrybacteria bacterium RIFCSPHIGHO2_01_FULL_43_35</name>
    <dbReference type="NCBI Taxonomy" id="1802361"/>
    <lineage>
        <taxon>Bacteria</taxon>
        <taxon>Candidatus Terryibacteriota</taxon>
    </lineage>
</organism>
<feature type="transmembrane region" description="Helical" evidence="1">
    <location>
        <begin position="21"/>
        <end position="48"/>
    </location>
</feature>
<dbReference type="Pfam" id="PF03703">
    <property type="entry name" value="bPH_2"/>
    <property type="match status" value="1"/>
</dbReference>
<sequence length="182" mass="21056">MISLHEGEKILSVNRKVWFAFAPIYGSAIGLMTMPLIVLPSIGVLLPISINQPFLGVMLLVAIFWMWAAWIWLFLSLLNYYLDIFILTNERIIHIEQRSLFNRVVSEIRLSRVQDITITIRGFLPTTLNYGNIRIQSAAEIPEFVFTEVRYPEKLKELIMQEHRHAVAQEHLLSRPVNPATK</sequence>
<comment type="caution">
    <text evidence="3">The sequence shown here is derived from an EMBL/GenBank/DDBJ whole genome shotgun (WGS) entry which is preliminary data.</text>
</comment>
<dbReference type="PANTHER" id="PTHR37938">
    <property type="entry name" value="BLL0215 PROTEIN"/>
    <property type="match status" value="1"/>
</dbReference>
<evidence type="ECO:0000313" key="3">
    <source>
        <dbReference type="EMBL" id="OHA46656.1"/>
    </source>
</evidence>
<dbReference type="PANTHER" id="PTHR37938:SF1">
    <property type="entry name" value="BLL0215 PROTEIN"/>
    <property type="match status" value="1"/>
</dbReference>
<evidence type="ECO:0000259" key="2">
    <source>
        <dbReference type="Pfam" id="PF03703"/>
    </source>
</evidence>
<feature type="domain" description="YdbS-like PH" evidence="2">
    <location>
        <begin position="86"/>
        <end position="159"/>
    </location>
</feature>
<keyword evidence="1" id="KW-0472">Membrane</keyword>
<dbReference type="AlphaFoldDB" id="A0A1G2PE95"/>
<evidence type="ECO:0000313" key="4">
    <source>
        <dbReference type="Proteomes" id="UP000178869"/>
    </source>
</evidence>
<dbReference type="Proteomes" id="UP000178869">
    <property type="component" value="Unassembled WGS sequence"/>
</dbReference>
<dbReference type="InterPro" id="IPR005182">
    <property type="entry name" value="YdbS-like_PH"/>
</dbReference>
<evidence type="ECO:0000256" key="1">
    <source>
        <dbReference type="SAM" id="Phobius"/>
    </source>
</evidence>
<protein>
    <recommendedName>
        <fullName evidence="2">YdbS-like PH domain-containing protein</fullName>
    </recommendedName>
</protein>
<reference evidence="3 4" key="1">
    <citation type="journal article" date="2016" name="Nat. Commun.">
        <title>Thousands of microbial genomes shed light on interconnected biogeochemical processes in an aquifer system.</title>
        <authorList>
            <person name="Anantharaman K."/>
            <person name="Brown C.T."/>
            <person name="Hug L.A."/>
            <person name="Sharon I."/>
            <person name="Castelle C.J."/>
            <person name="Probst A.J."/>
            <person name="Thomas B.C."/>
            <person name="Singh A."/>
            <person name="Wilkins M.J."/>
            <person name="Karaoz U."/>
            <person name="Brodie E.L."/>
            <person name="Williams K.H."/>
            <person name="Hubbard S.S."/>
            <person name="Banfield J.F."/>
        </authorList>
    </citation>
    <scope>NUCLEOTIDE SEQUENCE [LARGE SCALE GENOMIC DNA]</scope>
</reference>